<keyword evidence="3" id="KW-1185">Reference proteome</keyword>
<name>A0A1R2BET6_9CILI</name>
<protein>
    <submittedName>
        <fullName evidence="2">Uncharacterized protein</fullName>
    </submittedName>
</protein>
<sequence>MEASPDKKLLSRLEKALELLENAEIEEGLNLLKMCEERIGLAEEIDVDLKLITYHNISMCYQLMQEFEECGSYLEKTISIAESREFSQDIEKIRNIRYLCMLNIQLGAILSHLGDHNLAVSQAKRAFNYASQSYQMCVSLCEANKSLNDTAFQNYKTLETALLYLSGKISKFPTNCRKIVQRTSLGVLHYTDWVFSFTINDILDIKPLKYFEVKNNHTFLAELSKDFMLEKVCLMLSSCYLIATETRLLDDPNEVKKAKGWHQKAVEIGLVLLPQETPLLQHIKSSFDKHYPAKPQPRILKVVKSKTPIKDSRCTSAKSKTPIRPKLGMPRKVIKNIEVKTDRSFVKEKPEPKKKDQTDLTPKCKTQREDNQEPEPPISEDYDEPGNNTFIINSNDLYGIYSDEDKAT</sequence>
<dbReference type="Gene3D" id="1.25.40.10">
    <property type="entry name" value="Tetratricopeptide repeat domain"/>
    <property type="match status" value="1"/>
</dbReference>
<dbReference type="OrthoDB" id="299411at2759"/>
<reference evidence="2 3" key="1">
    <citation type="submission" date="2016-11" db="EMBL/GenBank/DDBJ databases">
        <title>The macronuclear genome of Stentor coeruleus: a giant cell with tiny introns.</title>
        <authorList>
            <person name="Slabodnick M."/>
            <person name="Ruby J.G."/>
            <person name="Reiff S.B."/>
            <person name="Swart E.C."/>
            <person name="Gosai S."/>
            <person name="Prabakaran S."/>
            <person name="Witkowska E."/>
            <person name="Larue G.E."/>
            <person name="Fisher S."/>
            <person name="Freeman R.M."/>
            <person name="Gunawardena J."/>
            <person name="Chu W."/>
            <person name="Stover N.A."/>
            <person name="Gregory B.D."/>
            <person name="Nowacki M."/>
            <person name="Derisi J."/>
            <person name="Roy S.W."/>
            <person name="Marshall W.F."/>
            <person name="Sood P."/>
        </authorList>
    </citation>
    <scope>NUCLEOTIDE SEQUENCE [LARGE SCALE GENOMIC DNA]</scope>
    <source>
        <strain evidence="2">WM001</strain>
    </source>
</reference>
<feature type="region of interest" description="Disordered" evidence="1">
    <location>
        <begin position="340"/>
        <end position="390"/>
    </location>
</feature>
<evidence type="ECO:0000313" key="2">
    <source>
        <dbReference type="EMBL" id="OMJ75263.1"/>
    </source>
</evidence>
<dbReference type="SUPFAM" id="SSF48452">
    <property type="entry name" value="TPR-like"/>
    <property type="match status" value="1"/>
</dbReference>
<accession>A0A1R2BET6</accession>
<comment type="caution">
    <text evidence="2">The sequence shown here is derived from an EMBL/GenBank/DDBJ whole genome shotgun (WGS) entry which is preliminary data.</text>
</comment>
<feature type="compositionally biased region" description="Basic and acidic residues" evidence="1">
    <location>
        <begin position="340"/>
        <end position="358"/>
    </location>
</feature>
<gene>
    <name evidence="2" type="ORF">SteCoe_25618</name>
</gene>
<proteinExistence type="predicted"/>
<dbReference type="EMBL" id="MPUH01000700">
    <property type="protein sequence ID" value="OMJ75263.1"/>
    <property type="molecule type" value="Genomic_DNA"/>
</dbReference>
<evidence type="ECO:0000313" key="3">
    <source>
        <dbReference type="Proteomes" id="UP000187209"/>
    </source>
</evidence>
<dbReference type="InterPro" id="IPR011990">
    <property type="entry name" value="TPR-like_helical_dom_sf"/>
</dbReference>
<organism evidence="2 3">
    <name type="scientific">Stentor coeruleus</name>
    <dbReference type="NCBI Taxonomy" id="5963"/>
    <lineage>
        <taxon>Eukaryota</taxon>
        <taxon>Sar</taxon>
        <taxon>Alveolata</taxon>
        <taxon>Ciliophora</taxon>
        <taxon>Postciliodesmatophora</taxon>
        <taxon>Heterotrichea</taxon>
        <taxon>Heterotrichida</taxon>
        <taxon>Stentoridae</taxon>
        <taxon>Stentor</taxon>
    </lineage>
</organism>
<dbReference type="AlphaFoldDB" id="A0A1R2BET6"/>
<evidence type="ECO:0000256" key="1">
    <source>
        <dbReference type="SAM" id="MobiDB-lite"/>
    </source>
</evidence>
<dbReference type="Proteomes" id="UP000187209">
    <property type="component" value="Unassembled WGS sequence"/>
</dbReference>